<dbReference type="Gene3D" id="2.60.120.10">
    <property type="entry name" value="Jelly Rolls"/>
    <property type="match status" value="1"/>
</dbReference>
<reference evidence="5 6" key="1">
    <citation type="submission" date="2023-07" db="EMBL/GenBank/DDBJ databases">
        <title>Genomic Encyclopedia of Type Strains, Phase IV (KMG-IV): sequencing the most valuable type-strain genomes for metagenomic binning, comparative biology and taxonomic classification.</title>
        <authorList>
            <person name="Goeker M."/>
        </authorList>
    </citation>
    <scope>NUCLEOTIDE SEQUENCE [LARGE SCALE GENOMIC DNA]</scope>
    <source>
        <strain evidence="5 6">DSM 9768</strain>
    </source>
</reference>
<dbReference type="SMART" id="SM00342">
    <property type="entry name" value="HTH_ARAC"/>
    <property type="match status" value="1"/>
</dbReference>
<dbReference type="InterPro" id="IPR020449">
    <property type="entry name" value="Tscrpt_reg_AraC-type_HTH"/>
</dbReference>
<keyword evidence="3" id="KW-0804">Transcription</keyword>
<dbReference type="RefSeq" id="WP_307330120.1">
    <property type="nucleotide sequence ID" value="NZ_JAUSUG010000022.1"/>
</dbReference>
<organism evidence="5 6">
    <name type="scientific">Evansella vedderi</name>
    <dbReference type="NCBI Taxonomy" id="38282"/>
    <lineage>
        <taxon>Bacteria</taxon>
        <taxon>Bacillati</taxon>
        <taxon>Bacillota</taxon>
        <taxon>Bacilli</taxon>
        <taxon>Bacillales</taxon>
        <taxon>Bacillaceae</taxon>
        <taxon>Evansella</taxon>
    </lineage>
</organism>
<dbReference type="Gene3D" id="1.10.10.60">
    <property type="entry name" value="Homeodomain-like"/>
    <property type="match status" value="2"/>
</dbReference>
<dbReference type="InterPro" id="IPR014710">
    <property type="entry name" value="RmlC-like_jellyroll"/>
</dbReference>
<keyword evidence="1" id="KW-0805">Transcription regulation</keyword>
<keyword evidence="6" id="KW-1185">Reference proteome</keyword>
<dbReference type="SUPFAM" id="SSF51182">
    <property type="entry name" value="RmlC-like cupins"/>
    <property type="match status" value="1"/>
</dbReference>
<dbReference type="SUPFAM" id="SSF46689">
    <property type="entry name" value="Homeodomain-like"/>
    <property type="match status" value="1"/>
</dbReference>
<evidence type="ECO:0000313" key="5">
    <source>
        <dbReference type="EMBL" id="MDQ0257034.1"/>
    </source>
</evidence>
<dbReference type="PRINTS" id="PR00032">
    <property type="entry name" value="HTHARAC"/>
</dbReference>
<dbReference type="PANTHER" id="PTHR43280">
    <property type="entry name" value="ARAC-FAMILY TRANSCRIPTIONAL REGULATOR"/>
    <property type="match status" value="1"/>
</dbReference>
<sequence>MNVQLLQELMEITEEEQNILQQKKEVVKDLYTTQTHFIIERDKFLSNEKKIVARKHTRFVDFPKHKHDYIEINYVLNGQLKQRVGDEEITLKQGELLFLNQHIEHEIDACAEEDIILNFIVHPDFLKFIFSFLSSENMVSDFLLNSLYNNTHNGEYLYFKVSEVTEIQDILEKMIVELFHHTLLSDSTVKLYMGLLIVQLIKHSEKLVQKKDIPFERNLVIQSLKYIDENYQHASLNELAKQWNQPLYAVSKSIKKATNQTFKELLQEKRLTKAKELLETTDLPIGEVVDHVGYDNISYFYRIFKEKFGQTPKQLRHANMK</sequence>
<dbReference type="Pfam" id="PF02311">
    <property type="entry name" value="AraC_binding"/>
    <property type="match status" value="1"/>
</dbReference>
<dbReference type="EMBL" id="JAUSUG010000022">
    <property type="protein sequence ID" value="MDQ0257034.1"/>
    <property type="molecule type" value="Genomic_DNA"/>
</dbReference>
<gene>
    <name evidence="5" type="ORF">J2S74_004479</name>
</gene>
<protein>
    <submittedName>
        <fullName evidence="5">AraC-like DNA-binding protein/mannose-6-phosphate isomerase-like protein (Cupin superfamily)</fullName>
    </submittedName>
</protein>
<comment type="caution">
    <text evidence="5">The sequence shown here is derived from an EMBL/GenBank/DDBJ whole genome shotgun (WGS) entry which is preliminary data.</text>
</comment>
<dbReference type="Proteomes" id="UP001230005">
    <property type="component" value="Unassembled WGS sequence"/>
</dbReference>
<dbReference type="InterPro" id="IPR011051">
    <property type="entry name" value="RmlC_Cupin_sf"/>
</dbReference>
<evidence type="ECO:0000256" key="1">
    <source>
        <dbReference type="ARBA" id="ARBA00023015"/>
    </source>
</evidence>
<dbReference type="PROSITE" id="PS01124">
    <property type="entry name" value="HTH_ARAC_FAMILY_2"/>
    <property type="match status" value="1"/>
</dbReference>
<proteinExistence type="predicted"/>
<dbReference type="InterPro" id="IPR003313">
    <property type="entry name" value="AraC-bd"/>
</dbReference>
<keyword evidence="2" id="KW-0238">DNA-binding</keyword>
<accession>A0ABU0A1P3</accession>
<evidence type="ECO:0000259" key="4">
    <source>
        <dbReference type="PROSITE" id="PS01124"/>
    </source>
</evidence>
<evidence type="ECO:0000256" key="2">
    <source>
        <dbReference type="ARBA" id="ARBA00023125"/>
    </source>
</evidence>
<evidence type="ECO:0000256" key="3">
    <source>
        <dbReference type="ARBA" id="ARBA00023163"/>
    </source>
</evidence>
<name>A0ABU0A1P3_9BACI</name>
<feature type="domain" description="HTH araC/xylS-type" evidence="4">
    <location>
        <begin position="221"/>
        <end position="318"/>
    </location>
</feature>
<dbReference type="PANTHER" id="PTHR43280:SF34">
    <property type="entry name" value="ARAC-FAMILY TRANSCRIPTIONAL REGULATOR"/>
    <property type="match status" value="1"/>
</dbReference>
<dbReference type="InterPro" id="IPR009057">
    <property type="entry name" value="Homeodomain-like_sf"/>
</dbReference>
<evidence type="ECO:0000313" key="6">
    <source>
        <dbReference type="Proteomes" id="UP001230005"/>
    </source>
</evidence>
<dbReference type="Pfam" id="PF12833">
    <property type="entry name" value="HTH_18"/>
    <property type="match status" value="1"/>
</dbReference>
<dbReference type="InterPro" id="IPR018060">
    <property type="entry name" value="HTH_AraC"/>
</dbReference>